<dbReference type="Proteomes" id="UP000186817">
    <property type="component" value="Unassembled WGS sequence"/>
</dbReference>
<protein>
    <submittedName>
        <fullName evidence="1">Uncharacterized protein</fullName>
    </submittedName>
</protein>
<sequence length="396" mass="42015">MVPDGKAALLGTMCITVFAPRNATCLNLARGHAAFAVRAARSCMARCHPERGVAHTGTVVAPLSTPMATTTQHALEPAVGPEGQVGHNRCLSCRWREHAGADDGDGTEPPLGDLLADVRAGDLPCMRLAHAITRPIALEPFFTGSQGAIDAGSAVEGAATTARLQGTMAAATLRPRWPTRRGGTVGRATTWGMCALCMPARCGGPPHRLCCPRGAAGGPCMFCQDQRSVDGKFDCAPKGNPGSRKHHNRSTRIEMRIRDCDPAARGRDHACQVSKIRLVRGKIELTGRQCSLGQGGVRAARKILQLRRSGDQSTSNVRYDCSGGLDVLNTVLVWGLVGRASADSGCRWSFETHLAGDTRGCRSFGLSDWAALDWYEHAVPAGRTSCLAPRVIACCM</sequence>
<dbReference type="EMBL" id="LSRX01001074">
    <property type="protein sequence ID" value="OLP84018.1"/>
    <property type="molecule type" value="Genomic_DNA"/>
</dbReference>
<name>A0A1Q9CM68_SYMMI</name>
<accession>A0A1Q9CM68</accession>
<evidence type="ECO:0000313" key="2">
    <source>
        <dbReference type="Proteomes" id="UP000186817"/>
    </source>
</evidence>
<keyword evidence="2" id="KW-1185">Reference proteome</keyword>
<gene>
    <name evidence="1" type="ORF">AK812_SmicGene35141</name>
</gene>
<reference evidence="1 2" key="1">
    <citation type="submission" date="2016-02" db="EMBL/GenBank/DDBJ databases">
        <title>Genome analysis of coral dinoflagellate symbionts highlights evolutionary adaptations to a symbiotic lifestyle.</title>
        <authorList>
            <person name="Aranda M."/>
            <person name="Li Y."/>
            <person name="Liew Y.J."/>
            <person name="Baumgarten S."/>
            <person name="Simakov O."/>
            <person name="Wilson M."/>
            <person name="Piel J."/>
            <person name="Ashoor H."/>
            <person name="Bougouffa S."/>
            <person name="Bajic V.B."/>
            <person name="Ryu T."/>
            <person name="Ravasi T."/>
            <person name="Bayer T."/>
            <person name="Micklem G."/>
            <person name="Kim H."/>
            <person name="Bhak J."/>
            <person name="Lajeunesse T.C."/>
            <person name="Voolstra C.R."/>
        </authorList>
    </citation>
    <scope>NUCLEOTIDE SEQUENCE [LARGE SCALE GENOMIC DNA]</scope>
    <source>
        <strain evidence="1 2">CCMP2467</strain>
    </source>
</reference>
<proteinExistence type="predicted"/>
<dbReference type="AlphaFoldDB" id="A0A1Q9CM68"/>
<organism evidence="1 2">
    <name type="scientific">Symbiodinium microadriaticum</name>
    <name type="common">Dinoflagellate</name>
    <name type="synonym">Zooxanthella microadriatica</name>
    <dbReference type="NCBI Taxonomy" id="2951"/>
    <lineage>
        <taxon>Eukaryota</taxon>
        <taxon>Sar</taxon>
        <taxon>Alveolata</taxon>
        <taxon>Dinophyceae</taxon>
        <taxon>Suessiales</taxon>
        <taxon>Symbiodiniaceae</taxon>
        <taxon>Symbiodinium</taxon>
    </lineage>
</organism>
<comment type="caution">
    <text evidence="1">The sequence shown here is derived from an EMBL/GenBank/DDBJ whole genome shotgun (WGS) entry which is preliminary data.</text>
</comment>
<evidence type="ECO:0000313" key="1">
    <source>
        <dbReference type="EMBL" id="OLP84018.1"/>
    </source>
</evidence>